<name>A0A2G8RY26_9APHY</name>
<gene>
    <name evidence="2" type="ORF">GSI_12172</name>
</gene>
<protein>
    <submittedName>
        <fullName evidence="2">Uncharacterized protein</fullName>
    </submittedName>
</protein>
<keyword evidence="3" id="KW-1185">Reference proteome</keyword>
<keyword evidence="1" id="KW-1133">Transmembrane helix</keyword>
<dbReference type="Proteomes" id="UP000230002">
    <property type="component" value="Unassembled WGS sequence"/>
</dbReference>
<evidence type="ECO:0000256" key="1">
    <source>
        <dbReference type="SAM" id="Phobius"/>
    </source>
</evidence>
<dbReference type="AlphaFoldDB" id="A0A2G8RY26"/>
<keyword evidence="1" id="KW-0812">Transmembrane</keyword>
<reference evidence="2 3" key="1">
    <citation type="journal article" date="2015" name="Sci. Rep.">
        <title>Chromosome-level genome map provides insights into diverse defense mechanisms in the medicinal fungus Ganoderma sinense.</title>
        <authorList>
            <person name="Zhu Y."/>
            <person name="Xu J."/>
            <person name="Sun C."/>
            <person name="Zhou S."/>
            <person name="Xu H."/>
            <person name="Nelson D.R."/>
            <person name="Qian J."/>
            <person name="Song J."/>
            <person name="Luo H."/>
            <person name="Xiang L."/>
            <person name="Li Y."/>
            <person name="Xu Z."/>
            <person name="Ji A."/>
            <person name="Wang L."/>
            <person name="Lu S."/>
            <person name="Hayward A."/>
            <person name="Sun W."/>
            <person name="Li X."/>
            <person name="Schwartz D.C."/>
            <person name="Wang Y."/>
            <person name="Chen S."/>
        </authorList>
    </citation>
    <scope>NUCLEOTIDE SEQUENCE [LARGE SCALE GENOMIC DNA]</scope>
    <source>
        <strain evidence="2 3">ZZ0214-1</strain>
    </source>
</reference>
<feature type="transmembrane region" description="Helical" evidence="1">
    <location>
        <begin position="220"/>
        <end position="241"/>
    </location>
</feature>
<keyword evidence="1" id="KW-0472">Membrane</keyword>
<feature type="transmembrane region" description="Helical" evidence="1">
    <location>
        <begin position="31"/>
        <end position="52"/>
    </location>
</feature>
<feature type="transmembrane region" description="Helical" evidence="1">
    <location>
        <begin position="81"/>
        <end position="100"/>
    </location>
</feature>
<evidence type="ECO:0000313" key="3">
    <source>
        <dbReference type="Proteomes" id="UP000230002"/>
    </source>
</evidence>
<sequence>MNSTVSNASSLPLGFPIGLVPLPLVQEEVKWLVLITTYTAFLVPIAAVLFFFSTPQLRGRPVFILNVNTVFLNLQATPRTAIASICLFICVPFFVQGILILRVRAVYPLNTLSRTRLVAIYGPIALFKLARIANMAYLIFRFRQAINDAGGLSTNTIFTVSQAVWTFPSTKAEWFLQLFDDMYVSTLFIARLRKPAGVQGKSARPTSQYQGTYIQRLKTLFWTAVFNFVFPIIFNIALIILLFHEPDFLHGSYIIYTNNYAQIIGVLLATVFVAGRQDESKDESPVDDLRQNRSEGSTYATRIALQNLGSNKSHLQPVDITKVERGI</sequence>
<comment type="caution">
    <text evidence="2">The sequence shown here is derived from an EMBL/GenBank/DDBJ whole genome shotgun (WGS) entry which is preliminary data.</text>
</comment>
<proteinExistence type="predicted"/>
<feature type="transmembrane region" description="Helical" evidence="1">
    <location>
        <begin position="120"/>
        <end position="140"/>
    </location>
</feature>
<accession>A0A2G8RY26</accession>
<evidence type="ECO:0000313" key="2">
    <source>
        <dbReference type="EMBL" id="PIL26415.1"/>
    </source>
</evidence>
<organism evidence="2 3">
    <name type="scientific">Ganoderma sinense ZZ0214-1</name>
    <dbReference type="NCBI Taxonomy" id="1077348"/>
    <lineage>
        <taxon>Eukaryota</taxon>
        <taxon>Fungi</taxon>
        <taxon>Dikarya</taxon>
        <taxon>Basidiomycota</taxon>
        <taxon>Agaricomycotina</taxon>
        <taxon>Agaricomycetes</taxon>
        <taxon>Polyporales</taxon>
        <taxon>Polyporaceae</taxon>
        <taxon>Ganoderma</taxon>
    </lineage>
</organism>
<feature type="transmembrane region" description="Helical" evidence="1">
    <location>
        <begin position="253"/>
        <end position="274"/>
    </location>
</feature>
<dbReference type="OrthoDB" id="2756044at2759"/>
<dbReference type="EMBL" id="AYKW01000045">
    <property type="protein sequence ID" value="PIL26415.1"/>
    <property type="molecule type" value="Genomic_DNA"/>
</dbReference>